<sequence>MFLPVDSPVSMSEDWLVHNSSYSIDKSSTTSSCLAILLDCNCLAADAACPLVLGSELFDTLSDSLYFFAMAGGDGIGTGSLLPCAMPLVVPRV</sequence>
<accession>A0AAN9LTZ4</accession>
<reference evidence="1 2" key="1">
    <citation type="submission" date="2024-01" db="EMBL/GenBank/DDBJ databases">
        <title>The genomes of 5 underutilized Papilionoideae crops provide insights into root nodulation and disease resistanc.</title>
        <authorList>
            <person name="Jiang F."/>
        </authorList>
    </citation>
    <scope>NUCLEOTIDE SEQUENCE [LARGE SCALE GENOMIC DNA]</scope>
    <source>
        <strain evidence="1">JINMINGXINNONG_FW02</strain>
        <tissue evidence="1">Leaves</tissue>
    </source>
</reference>
<dbReference type="EMBL" id="JAYMYR010000009">
    <property type="protein sequence ID" value="KAK7342330.1"/>
    <property type="molecule type" value="Genomic_DNA"/>
</dbReference>
<dbReference type="Proteomes" id="UP001374584">
    <property type="component" value="Unassembled WGS sequence"/>
</dbReference>
<dbReference type="AlphaFoldDB" id="A0AAN9LTZ4"/>
<organism evidence="1 2">
    <name type="scientific">Phaseolus coccineus</name>
    <name type="common">Scarlet runner bean</name>
    <name type="synonym">Phaseolus multiflorus</name>
    <dbReference type="NCBI Taxonomy" id="3886"/>
    <lineage>
        <taxon>Eukaryota</taxon>
        <taxon>Viridiplantae</taxon>
        <taxon>Streptophyta</taxon>
        <taxon>Embryophyta</taxon>
        <taxon>Tracheophyta</taxon>
        <taxon>Spermatophyta</taxon>
        <taxon>Magnoliopsida</taxon>
        <taxon>eudicotyledons</taxon>
        <taxon>Gunneridae</taxon>
        <taxon>Pentapetalae</taxon>
        <taxon>rosids</taxon>
        <taxon>fabids</taxon>
        <taxon>Fabales</taxon>
        <taxon>Fabaceae</taxon>
        <taxon>Papilionoideae</taxon>
        <taxon>50 kb inversion clade</taxon>
        <taxon>NPAAA clade</taxon>
        <taxon>indigoferoid/millettioid clade</taxon>
        <taxon>Phaseoleae</taxon>
        <taxon>Phaseolus</taxon>
    </lineage>
</organism>
<keyword evidence="2" id="KW-1185">Reference proteome</keyword>
<comment type="caution">
    <text evidence="1">The sequence shown here is derived from an EMBL/GenBank/DDBJ whole genome shotgun (WGS) entry which is preliminary data.</text>
</comment>
<proteinExistence type="predicted"/>
<evidence type="ECO:0000313" key="2">
    <source>
        <dbReference type="Proteomes" id="UP001374584"/>
    </source>
</evidence>
<gene>
    <name evidence="1" type="ORF">VNO80_25278</name>
</gene>
<protein>
    <submittedName>
        <fullName evidence="1">Uncharacterized protein</fullName>
    </submittedName>
</protein>
<evidence type="ECO:0000313" key="1">
    <source>
        <dbReference type="EMBL" id="KAK7342330.1"/>
    </source>
</evidence>
<name>A0AAN9LTZ4_PHACN</name>